<name>A0AAD3ZUE7_PHODD</name>
<feature type="domain" description="Bacterial sugar transferase" evidence="8">
    <location>
        <begin position="228"/>
        <end position="410"/>
    </location>
</feature>
<evidence type="ECO:0000256" key="5">
    <source>
        <dbReference type="ARBA" id="ARBA00022989"/>
    </source>
</evidence>
<keyword evidence="6 7" id="KW-0472">Membrane</keyword>
<dbReference type="NCBIfam" id="TIGR03025">
    <property type="entry name" value="EPS_sugtrans"/>
    <property type="match status" value="1"/>
</dbReference>
<keyword evidence="4 7" id="KW-0812">Transmembrane</keyword>
<reference evidence="9 10" key="1">
    <citation type="submission" date="2019-09" db="EMBL/GenBank/DDBJ databases">
        <title>Photobacterium damselae subsp. damselae CDC-2227-81, a human clinical isolate.</title>
        <authorList>
            <person name="Osorio C.R."/>
        </authorList>
    </citation>
    <scope>NUCLEOTIDE SEQUENCE [LARGE SCALE GENOMIC DNA]</scope>
    <source>
        <strain evidence="9 10">CDC-2227-81</strain>
    </source>
</reference>
<keyword evidence="5 7" id="KW-1133">Transmembrane helix</keyword>
<dbReference type="EMBL" id="VZUQ01000081">
    <property type="protein sequence ID" value="KAB1177924.1"/>
    <property type="molecule type" value="Genomic_DNA"/>
</dbReference>
<evidence type="ECO:0000256" key="4">
    <source>
        <dbReference type="ARBA" id="ARBA00022692"/>
    </source>
</evidence>
<protein>
    <submittedName>
        <fullName evidence="9">Exopolysaccharide biosynthesis polyprenyl glycosylphosphotransferase</fullName>
    </submittedName>
</protein>
<dbReference type="PANTHER" id="PTHR30576">
    <property type="entry name" value="COLANIC BIOSYNTHESIS UDP-GLUCOSE LIPID CARRIER TRANSFERASE"/>
    <property type="match status" value="1"/>
</dbReference>
<evidence type="ECO:0000256" key="1">
    <source>
        <dbReference type="ARBA" id="ARBA00004141"/>
    </source>
</evidence>
<proteinExistence type="inferred from homology"/>
<feature type="transmembrane region" description="Helical" evidence="7">
    <location>
        <begin position="234"/>
        <end position="254"/>
    </location>
</feature>
<dbReference type="Proteomes" id="UP000480943">
    <property type="component" value="Unassembled WGS sequence"/>
</dbReference>
<feature type="transmembrane region" description="Helical" evidence="7">
    <location>
        <begin position="103"/>
        <end position="121"/>
    </location>
</feature>
<evidence type="ECO:0000259" key="8">
    <source>
        <dbReference type="Pfam" id="PF02397"/>
    </source>
</evidence>
<dbReference type="GO" id="GO:0016780">
    <property type="term" value="F:phosphotransferase activity, for other substituted phosphate groups"/>
    <property type="evidence" value="ECO:0007669"/>
    <property type="project" value="TreeGrafter"/>
</dbReference>
<dbReference type="InterPro" id="IPR017475">
    <property type="entry name" value="EPS_sugar_tfrase"/>
</dbReference>
<accession>A0AAD3ZUE7</accession>
<dbReference type="PANTHER" id="PTHR30576:SF0">
    <property type="entry name" value="UNDECAPRENYL-PHOSPHATE N-ACETYLGALACTOSAMINYL 1-PHOSPHATE TRANSFERASE-RELATED"/>
    <property type="match status" value="1"/>
</dbReference>
<evidence type="ECO:0000313" key="9">
    <source>
        <dbReference type="EMBL" id="KAB1177924.1"/>
    </source>
</evidence>
<dbReference type="Pfam" id="PF02397">
    <property type="entry name" value="Bac_transf"/>
    <property type="match status" value="1"/>
</dbReference>
<feature type="transmembrane region" description="Helical" evidence="7">
    <location>
        <begin position="75"/>
        <end position="97"/>
    </location>
</feature>
<evidence type="ECO:0000313" key="10">
    <source>
        <dbReference type="Proteomes" id="UP000480943"/>
    </source>
</evidence>
<comment type="caution">
    <text evidence="9">The sequence shown here is derived from an EMBL/GenBank/DDBJ whole genome shotgun (WGS) entry which is preliminary data.</text>
</comment>
<gene>
    <name evidence="9" type="ORF">F6450_16575</name>
</gene>
<evidence type="ECO:0000256" key="3">
    <source>
        <dbReference type="ARBA" id="ARBA00022679"/>
    </source>
</evidence>
<dbReference type="AlphaFoldDB" id="A0AAD3ZUE7"/>
<sequence>MHSLKILKSLLSNSYICHTLGVFLVALLTYFFAGYGYKSMPDTVVNTLWLSVACYLAVAAVLPKITSYLLVERKYYILPVVVTVFILTMVLVFMTRIDYSRSALINASIISFIWFYVTALIRQDSQCLTLSALPNFDSTELKHNPKIHLNELSQPYNIANVKGSLVVDLHKNLTAESEKFIADCSLANISVFHADSIKEMLEGKVQTRHLSENAIGTLLPNPLYMTFKRIWESLIIILSFPITLPVMAITALLIKLENPGPAMFIQERVGQGGKVFRIYKFRSMTVKAADAEDKFATQEQARVTKVGKVIRKVRIDELPQFFNVLKGDMSLIGPRPEQDSFVKQFEQEIPFYGYRHMVKPGITGWAQVVQGYTDDTESTTEKLAYDLYYIKNLSFWLDINIVFKTIRTMLTGFGAK</sequence>
<organism evidence="9 10">
    <name type="scientific">Photobacterium damselae subsp. damselae</name>
    <name type="common">Listonella damsela</name>
    <dbReference type="NCBI Taxonomy" id="85581"/>
    <lineage>
        <taxon>Bacteria</taxon>
        <taxon>Pseudomonadati</taxon>
        <taxon>Pseudomonadota</taxon>
        <taxon>Gammaproteobacteria</taxon>
        <taxon>Vibrionales</taxon>
        <taxon>Vibrionaceae</taxon>
        <taxon>Photobacterium</taxon>
    </lineage>
</organism>
<dbReference type="InterPro" id="IPR003362">
    <property type="entry name" value="Bact_transf"/>
</dbReference>
<dbReference type="GO" id="GO:0016020">
    <property type="term" value="C:membrane"/>
    <property type="evidence" value="ECO:0007669"/>
    <property type="project" value="UniProtKB-SubCell"/>
</dbReference>
<feature type="transmembrane region" description="Helical" evidence="7">
    <location>
        <begin position="44"/>
        <end position="63"/>
    </location>
</feature>
<evidence type="ECO:0000256" key="2">
    <source>
        <dbReference type="ARBA" id="ARBA00006464"/>
    </source>
</evidence>
<comment type="subcellular location">
    <subcellularLocation>
        <location evidence="1">Membrane</location>
        <topology evidence="1">Multi-pass membrane protein</topology>
    </subcellularLocation>
</comment>
<comment type="similarity">
    <text evidence="2">Belongs to the bacterial sugar transferase family.</text>
</comment>
<evidence type="ECO:0000256" key="6">
    <source>
        <dbReference type="ARBA" id="ARBA00023136"/>
    </source>
</evidence>
<keyword evidence="3" id="KW-0808">Transferase</keyword>
<evidence type="ECO:0000256" key="7">
    <source>
        <dbReference type="SAM" id="Phobius"/>
    </source>
</evidence>
<feature type="transmembrane region" description="Helical" evidence="7">
    <location>
        <begin position="12"/>
        <end position="32"/>
    </location>
</feature>